<evidence type="ECO:0000313" key="1">
    <source>
        <dbReference type="EMBL" id="KLU98713.1"/>
    </source>
</evidence>
<evidence type="ECO:0000313" key="2">
    <source>
        <dbReference type="Proteomes" id="UP000036426"/>
    </source>
</evidence>
<dbReference type="PATRIC" id="fig|754436.4.peg.4433"/>
<organism evidence="1 2">
    <name type="scientific">Photobacterium aphoticum</name>
    <dbReference type="NCBI Taxonomy" id="754436"/>
    <lineage>
        <taxon>Bacteria</taxon>
        <taxon>Pseudomonadati</taxon>
        <taxon>Pseudomonadota</taxon>
        <taxon>Gammaproteobacteria</taxon>
        <taxon>Vibrionales</taxon>
        <taxon>Vibrionaceae</taxon>
        <taxon>Photobacterium</taxon>
    </lineage>
</organism>
<dbReference type="RefSeq" id="WP_047876420.1">
    <property type="nucleotide sequence ID" value="NZ_BMYC01000011.1"/>
</dbReference>
<keyword evidence="2" id="KW-1185">Reference proteome</keyword>
<sequence length="148" mass="17044">MNLSDLIIEWPETASAESEAITLDYIFSFLDDYRRQHVQSQFHYFVGGDGADTAQHAQFDANVHPPYWETVQDDRAAISESIRKIFAGNRQRVVIGMIDQKHDRDEQAAIARYFMFGGEWQQAMCCFGLLFEDNMLVEVIEHNVCCEA</sequence>
<name>A0A0J1GGV1_9GAMM</name>
<proteinExistence type="predicted"/>
<dbReference type="Proteomes" id="UP000036426">
    <property type="component" value="Unassembled WGS sequence"/>
</dbReference>
<protein>
    <submittedName>
        <fullName evidence="1">Uncharacterized protein</fullName>
    </submittedName>
</protein>
<reference evidence="1 2" key="1">
    <citation type="submission" date="2015-05" db="EMBL/GenBank/DDBJ databases">
        <title>Photobacterium galathea sp. nov.</title>
        <authorList>
            <person name="Machado H."/>
            <person name="Gram L."/>
        </authorList>
    </citation>
    <scope>NUCLEOTIDE SEQUENCE [LARGE SCALE GENOMIC DNA]</scope>
    <source>
        <strain evidence="1 2">DSM 25995</strain>
    </source>
</reference>
<dbReference type="AlphaFoldDB" id="A0A0J1GGV1"/>
<gene>
    <name evidence="1" type="ORF">ABT58_21085</name>
</gene>
<accession>A0A0J1GGV1</accession>
<dbReference type="EMBL" id="LDOV01000044">
    <property type="protein sequence ID" value="KLU98713.1"/>
    <property type="molecule type" value="Genomic_DNA"/>
</dbReference>
<comment type="caution">
    <text evidence="1">The sequence shown here is derived from an EMBL/GenBank/DDBJ whole genome shotgun (WGS) entry which is preliminary data.</text>
</comment>